<evidence type="ECO:0000259" key="3">
    <source>
        <dbReference type="Pfam" id="PF00534"/>
    </source>
</evidence>
<evidence type="ECO:0000256" key="1">
    <source>
        <dbReference type="ARBA" id="ARBA00022676"/>
    </source>
</evidence>
<evidence type="ECO:0000256" key="2">
    <source>
        <dbReference type="ARBA" id="ARBA00022679"/>
    </source>
</evidence>
<protein>
    <submittedName>
        <fullName evidence="5">Glycosyltransferase family 4 protein</fullName>
        <ecNumber evidence="5">2.4.-.-</ecNumber>
    </submittedName>
</protein>
<dbReference type="CDD" id="cd03801">
    <property type="entry name" value="GT4_PimA-like"/>
    <property type="match status" value="1"/>
</dbReference>
<dbReference type="Pfam" id="PF00534">
    <property type="entry name" value="Glycos_transf_1"/>
    <property type="match status" value="1"/>
</dbReference>
<evidence type="ECO:0000313" key="6">
    <source>
        <dbReference type="Proteomes" id="UP001595615"/>
    </source>
</evidence>
<dbReference type="Gene3D" id="3.40.50.2000">
    <property type="entry name" value="Glycogen Phosphorylase B"/>
    <property type="match status" value="2"/>
</dbReference>
<keyword evidence="1 5" id="KW-0328">Glycosyltransferase</keyword>
<comment type="caution">
    <text evidence="5">The sequence shown here is derived from an EMBL/GenBank/DDBJ whole genome shotgun (WGS) entry which is preliminary data.</text>
</comment>
<evidence type="ECO:0000313" key="5">
    <source>
        <dbReference type="EMBL" id="MFC3712376.1"/>
    </source>
</evidence>
<organism evidence="5 6">
    <name type="scientific">Sphingoaurantiacus capsulatus</name>
    <dbReference type="NCBI Taxonomy" id="1771310"/>
    <lineage>
        <taxon>Bacteria</taxon>
        <taxon>Pseudomonadati</taxon>
        <taxon>Pseudomonadota</taxon>
        <taxon>Alphaproteobacteria</taxon>
        <taxon>Sphingomonadales</taxon>
        <taxon>Sphingosinicellaceae</taxon>
        <taxon>Sphingoaurantiacus</taxon>
    </lineage>
</organism>
<dbReference type="EMBL" id="JBHRXV010000004">
    <property type="protein sequence ID" value="MFC3712376.1"/>
    <property type="molecule type" value="Genomic_DNA"/>
</dbReference>
<dbReference type="PANTHER" id="PTHR12526:SF510">
    <property type="entry name" value="D-INOSITOL 3-PHOSPHATE GLYCOSYLTRANSFERASE"/>
    <property type="match status" value="1"/>
</dbReference>
<dbReference type="Pfam" id="PF13439">
    <property type="entry name" value="Glyco_transf_4"/>
    <property type="match status" value="1"/>
</dbReference>
<evidence type="ECO:0000259" key="4">
    <source>
        <dbReference type="Pfam" id="PF13439"/>
    </source>
</evidence>
<dbReference type="InterPro" id="IPR028098">
    <property type="entry name" value="Glyco_trans_4-like_N"/>
</dbReference>
<keyword evidence="6" id="KW-1185">Reference proteome</keyword>
<keyword evidence="2 5" id="KW-0808">Transferase</keyword>
<accession>A0ABV7X953</accession>
<dbReference type="EC" id="2.4.-.-" evidence="5"/>
<name>A0ABV7X953_9SPHN</name>
<dbReference type="PANTHER" id="PTHR12526">
    <property type="entry name" value="GLYCOSYLTRANSFERASE"/>
    <property type="match status" value="1"/>
</dbReference>
<dbReference type="GO" id="GO:0016757">
    <property type="term" value="F:glycosyltransferase activity"/>
    <property type="evidence" value="ECO:0007669"/>
    <property type="project" value="UniProtKB-KW"/>
</dbReference>
<dbReference type="SUPFAM" id="SSF53756">
    <property type="entry name" value="UDP-Glycosyltransferase/glycogen phosphorylase"/>
    <property type="match status" value="1"/>
</dbReference>
<proteinExistence type="predicted"/>
<sequence>MKRPRLLHLHSTFNLGGKEARAVALMNAWSDAYSHDIVSAAPGETAAAALIDHAVDWRIRGDFPSLEGKPGPGRWRRIAAALAGYDLILTYNWGSMDAVGANRVFAHRPMVHHEDGFNEDETVRQKPKRVMFRRLFLPGVARLVVPSRNLERIARDIWRQPPERIAYVPNGVDLSLFDTPPAADAIPGLIRRPGEVIVGTLAGLRPVKNLPRLVRAFAAATRATPQQPSRLVIIGRGPDEAAIRATAEAEGITDRLVMPGFLAHPHRYVGLFDIFALSSDSEQFPISLVEAMAANLPAASTAVGDVAEIVAAPNRPFLAPPGDEPALGMALARLIGDANLRASVGAANRAKVAADYDFAGTAARYRAIYEAAMRR</sequence>
<gene>
    <name evidence="5" type="ORF">ACFOMD_07335</name>
</gene>
<dbReference type="InterPro" id="IPR001296">
    <property type="entry name" value="Glyco_trans_1"/>
</dbReference>
<dbReference type="RefSeq" id="WP_380859123.1">
    <property type="nucleotide sequence ID" value="NZ_JBHRXV010000004.1"/>
</dbReference>
<reference evidence="6" key="1">
    <citation type="journal article" date="2019" name="Int. J. Syst. Evol. Microbiol.">
        <title>The Global Catalogue of Microorganisms (GCM) 10K type strain sequencing project: providing services to taxonomists for standard genome sequencing and annotation.</title>
        <authorList>
            <consortium name="The Broad Institute Genomics Platform"/>
            <consortium name="The Broad Institute Genome Sequencing Center for Infectious Disease"/>
            <person name="Wu L."/>
            <person name="Ma J."/>
        </authorList>
    </citation>
    <scope>NUCLEOTIDE SEQUENCE [LARGE SCALE GENOMIC DNA]</scope>
    <source>
        <strain evidence="6">KCTC 42644</strain>
    </source>
</reference>
<feature type="domain" description="Glycosyltransferase subfamily 4-like N-terminal" evidence="4">
    <location>
        <begin position="16"/>
        <end position="175"/>
    </location>
</feature>
<feature type="domain" description="Glycosyl transferase family 1" evidence="3">
    <location>
        <begin position="194"/>
        <end position="349"/>
    </location>
</feature>
<dbReference type="Proteomes" id="UP001595615">
    <property type="component" value="Unassembled WGS sequence"/>
</dbReference>